<dbReference type="EMBL" id="LR536613">
    <property type="protein sequence ID" value="VFU78643.1"/>
    <property type="molecule type" value="Genomic_DNA"/>
</dbReference>
<evidence type="ECO:0000313" key="20">
    <source>
        <dbReference type="EMBL" id="VFU78643.1"/>
    </source>
</evidence>
<comment type="function">
    <text evidence="1">Core subunit of the mitochondrial membrane respiratory chain NADH dehydrogenase (Complex I) that is believed to belong to the minimal assembly required for catalysis. Complex I functions in the transfer of electrons from NADH to the respiratory chain. The immediate electron acceptor for the enzyme is believed to be ubiquinone.</text>
</comment>
<reference evidence="20" key="1">
    <citation type="submission" date="2019-03" db="EMBL/GenBank/DDBJ databases">
        <authorList>
            <person name="Lefebure T."/>
            <person name="Lefebure T."/>
        </authorList>
    </citation>
    <scope>NUCLEOTIDE SEQUENCE [LARGE SCALE GENOMIC DNA]</scope>
</reference>
<evidence type="ECO:0000256" key="4">
    <source>
        <dbReference type="ARBA" id="ARBA00012944"/>
    </source>
</evidence>
<evidence type="ECO:0000256" key="14">
    <source>
        <dbReference type="ARBA" id="ARBA00023075"/>
    </source>
</evidence>
<dbReference type="AlphaFoldDB" id="A0A485M8F6"/>
<comment type="function">
    <text evidence="18">Core subunit of the mitochondrial membrane respiratory chain NADH dehydrogenase (Complex I) which catalyzes electron transfer from NADH through the respiratory chain, using ubiquinone as an electron acceptor. Essential for the catalytic activity and assembly of complex I.</text>
</comment>
<dbReference type="EC" id="7.1.1.2" evidence="4 18"/>
<keyword evidence="11 18" id="KW-0249">Electron transport</keyword>
<dbReference type="PRINTS" id="PR01436">
    <property type="entry name" value="NADHDHGNASE2"/>
</dbReference>
<feature type="transmembrane region" description="Helical" evidence="18">
    <location>
        <begin position="66"/>
        <end position="86"/>
    </location>
</feature>
<dbReference type="InterPro" id="IPR001750">
    <property type="entry name" value="ND/Mrp_TM"/>
</dbReference>
<gene>
    <name evidence="20" type="primary">nad2</name>
    <name evidence="20" type="ORF">PEFMT01_0013</name>
</gene>
<keyword evidence="8 18" id="KW-0812">Transmembrane</keyword>
<geneLocation type="mitochondrion" evidence="20"/>
<evidence type="ECO:0000256" key="8">
    <source>
        <dbReference type="ARBA" id="ARBA00022692"/>
    </source>
</evidence>
<organism evidence="20">
    <name type="scientific">Proasellus ebrensis</name>
    <dbReference type="NCBI Taxonomy" id="1281961"/>
    <lineage>
        <taxon>Eukaryota</taxon>
        <taxon>Metazoa</taxon>
        <taxon>Ecdysozoa</taxon>
        <taxon>Arthropoda</taxon>
        <taxon>Crustacea</taxon>
        <taxon>Multicrustacea</taxon>
        <taxon>Malacostraca</taxon>
        <taxon>Eumalacostraca</taxon>
        <taxon>Peracarida</taxon>
        <taxon>Isopoda</taxon>
        <taxon>Asellota</taxon>
        <taxon>Aselloidea</taxon>
        <taxon>Asellidae</taxon>
        <taxon>Proasellus</taxon>
    </lineage>
</organism>
<evidence type="ECO:0000256" key="7">
    <source>
        <dbReference type="ARBA" id="ARBA00022660"/>
    </source>
</evidence>
<dbReference type="GO" id="GO:0006120">
    <property type="term" value="P:mitochondrial electron transport, NADH to ubiquinone"/>
    <property type="evidence" value="ECO:0007669"/>
    <property type="project" value="InterPro"/>
</dbReference>
<feature type="transmembrane region" description="Helical" evidence="18">
    <location>
        <begin position="172"/>
        <end position="190"/>
    </location>
</feature>
<keyword evidence="16 18" id="KW-0472">Membrane</keyword>
<evidence type="ECO:0000256" key="2">
    <source>
        <dbReference type="ARBA" id="ARBA00004448"/>
    </source>
</evidence>
<dbReference type="GO" id="GO:0008137">
    <property type="term" value="F:NADH dehydrogenase (ubiquinone) activity"/>
    <property type="evidence" value="ECO:0007669"/>
    <property type="project" value="UniProtKB-EC"/>
</dbReference>
<keyword evidence="14 18" id="KW-0830">Ubiquinone</keyword>
<comment type="subcellular location">
    <subcellularLocation>
        <location evidence="2 18">Mitochondrion inner membrane</location>
        <topology evidence="2 18">Multi-pass membrane protein</topology>
    </subcellularLocation>
</comment>
<feature type="domain" description="NADH:quinone oxidoreductase/Mrp antiporter transmembrane" evidence="19">
    <location>
        <begin position="57"/>
        <end position="254"/>
    </location>
</feature>
<feature type="transmembrane region" description="Helical" evidence="18">
    <location>
        <begin position="210"/>
        <end position="228"/>
    </location>
</feature>
<dbReference type="InterPro" id="IPR050175">
    <property type="entry name" value="Complex_I_Subunit_2"/>
</dbReference>
<keyword evidence="15 18" id="KW-0496">Mitochondrion</keyword>
<dbReference type="InterPro" id="IPR003917">
    <property type="entry name" value="NADH_UbQ_OxRdtase_chain2"/>
</dbReference>
<evidence type="ECO:0000256" key="5">
    <source>
        <dbReference type="ARBA" id="ARBA00021008"/>
    </source>
</evidence>
<protein>
    <recommendedName>
        <fullName evidence="5 18">NADH-ubiquinone oxidoreductase chain 2</fullName>
        <ecNumber evidence="4 18">7.1.1.2</ecNumber>
    </recommendedName>
</protein>
<feature type="transmembrane region" description="Helical" evidence="18">
    <location>
        <begin position="42"/>
        <end position="60"/>
    </location>
</feature>
<dbReference type="Pfam" id="PF00361">
    <property type="entry name" value="Proton_antipo_M"/>
    <property type="match status" value="1"/>
</dbReference>
<dbReference type="PANTHER" id="PTHR46552:SF1">
    <property type="entry name" value="NADH-UBIQUINONE OXIDOREDUCTASE CHAIN 2"/>
    <property type="match status" value="1"/>
</dbReference>
<keyword evidence="9 18" id="KW-0999">Mitochondrion inner membrane</keyword>
<evidence type="ECO:0000259" key="19">
    <source>
        <dbReference type="Pfam" id="PF00361"/>
    </source>
</evidence>
<dbReference type="PANTHER" id="PTHR46552">
    <property type="entry name" value="NADH-UBIQUINONE OXIDOREDUCTASE CHAIN 2"/>
    <property type="match status" value="1"/>
</dbReference>
<feature type="transmembrane region" description="Helical" evidence="18">
    <location>
        <begin position="287"/>
        <end position="304"/>
    </location>
</feature>
<evidence type="ECO:0000256" key="9">
    <source>
        <dbReference type="ARBA" id="ARBA00022792"/>
    </source>
</evidence>
<evidence type="ECO:0000256" key="1">
    <source>
        <dbReference type="ARBA" id="ARBA00003257"/>
    </source>
</evidence>
<comment type="similarity">
    <text evidence="3 18">Belongs to the complex I subunit 2 family.</text>
</comment>
<feature type="transmembrane region" description="Helical" evidence="18">
    <location>
        <begin position="12"/>
        <end position="30"/>
    </location>
</feature>
<comment type="catalytic activity">
    <reaction evidence="17 18">
        <text>a ubiquinone + NADH + 5 H(+)(in) = a ubiquinol + NAD(+) + 4 H(+)(out)</text>
        <dbReference type="Rhea" id="RHEA:29091"/>
        <dbReference type="Rhea" id="RHEA-COMP:9565"/>
        <dbReference type="Rhea" id="RHEA-COMP:9566"/>
        <dbReference type="ChEBI" id="CHEBI:15378"/>
        <dbReference type="ChEBI" id="CHEBI:16389"/>
        <dbReference type="ChEBI" id="CHEBI:17976"/>
        <dbReference type="ChEBI" id="CHEBI:57540"/>
        <dbReference type="ChEBI" id="CHEBI:57945"/>
        <dbReference type="EC" id="7.1.1.2"/>
    </reaction>
</comment>
<evidence type="ECO:0000256" key="3">
    <source>
        <dbReference type="ARBA" id="ARBA00007012"/>
    </source>
</evidence>
<keyword evidence="6" id="KW-0813">Transport</keyword>
<keyword evidence="12 18" id="KW-1133">Transmembrane helix</keyword>
<evidence type="ECO:0000256" key="18">
    <source>
        <dbReference type="RuleBase" id="RU003403"/>
    </source>
</evidence>
<keyword evidence="7 18" id="KW-0679">Respiratory chain</keyword>
<name>A0A485M8F6_9CRUS</name>
<evidence type="ECO:0000256" key="10">
    <source>
        <dbReference type="ARBA" id="ARBA00022967"/>
    </source>
</evidence>
<evidence type="ECO:0000256" key="13">
    <source>
        <dbReference type="ARBA" id="ARBA00023027"/>
    </source>
</evidence>
<keyword evidence="13 18" id="KW-0520">NAD</keyword>
<evidence type="ECO:0000256" key="11">
    <source>
        <dbReference type="ARBA" id="ARBA00022982"/>
    </source>
</evidence>
<feature type="transmembrane region" description="Helical" evidence="18">
    <location>
        <begin position="240"/>
        <end position="260"/>
    </location>
</feature>
<evidence type="ECO:0000256" key="6">
    <source>
        <dbReference type="ARBA" id="ARBA00022448"/>
    </source>
</evidence>
<evidence type="ECO:0000256" key="15">
    <source>
        <dbReference type="ARBA" id="ARBA00023128"/>
    </source>
</evidence>
<evidence type="ECO:0000256" key="17">
    <source>
        <dbReference type="ARBA" id="ARBA00049551"/>
    </source>
</evidence>
<evidence type="ECO:0000256" key="16">
    <source>
        <dbReference type="ARBA" id="ARBA00023136"/>
    </source>
</evidence>
<dbReference type="GO" id="GO:0005743">
    <property type="term" value="C:mitochondrial inner membrane"/>
    <property type="evidence" value="ECO:0007669"/>
    <property type="project" value="UniProtKB-SubCell"/>
</dbReference>
<proteinExistence type="inferred from homology"/>
<keyword evidence="10 18" id="KW-1278">Translocase</keyword>
<evidence type="ECO:0000256" key="12">
    <source>
        <dbReference type="ARBA" id="ARBA00022989"/>
    </source>
</evidence>
<accession>A0A485M8F6</accession>
<sequence>MAMMVSSKTWFSAWLGLEINLLSFIPIILLSSSTTGEGGLKYFLIQAMGSLLILQTSFSWPMLPYSFMFFIIPLTLKLGAAPLHFWLPDVTKTLPWRVNMILLTAQKMGPLFLLTLISANHKLPLLTISVFSTVIGALGGLNEMDLRKLMAFSSISHMGWMLAGSTLTPLHWVLYFLIYTTISLSLIIALNKMNIYSMYQLTAKNSNSLLTMLLFLSLGGFPPFLGFAPKWAILMSVSDLSLILSLILIFTSMVTLYYYIRSGLMTITLSSTTLNENMSSNNKFKTTLVLVNIMGGGLYMYMWSSLML</sequence>